<accession>A0A9P4UU84</accession>
<keyword evidence="8 18" id="KW-0223">Dioxygenase</keyword>
<dbReference type="GO" id="GO:0005506">
    <property type="term" value="F:iron ion binding"/>
    <property type="evidence" value="ECO:0007669"/>
    <property type="project" value="InterPro"/>
</dbReference>
<sequence>MRLAVTCGNSSRRYCLHSLANRNLQTPWVFTQSRSISVQYVPFTQPARTKLSVKNQKGKKSQQWSVREQHYPGGIYSFLQVEASKKSYFPKSPFEGDQRDLRAPQGAILGYDRNTNTHQIRQPPWIGQYADTFVPLSGRWLRDHCTCAECVNPDTGQRKTNVLNGDVECRVTAVEETGERERLRVIFADGHVSNISSTAVSNRHSIKRTSNQFGLVPLKRWDAEIEKTPPSVPYSKMKGKDVGLARALRLLKTYGFCFIDSMPPTPEASEELLRRIGPIRNTHYGGFYDFTSDLSLKDTAYTAEALEPHTDTTYFTDPVGLQALHLLSHTAGEGGLSSLVDGFHCAERLFQEDAAAYKILSETGVSGHASGNEGISIQPADSFPTLVHSKRGHLMQVRWNNADRAGIDMPLPDIDSWYEAAEKWHKLITKPSNQYWFQLEPGKMLLFDNWRALHGRSAFTGKRRMCGGYINHDDWISKMKNLNLEPEQLRASTVRG</sequence>
<comment type="function">
    <text evidence="14">Converts trimethyllysine (TML) into hydroxytrimethyllysine (HTML).</text>
</comment>
<protein>
    <recommendedName>
        <fullName evidence="5">trimethyllysine dioxygenase</fullName>
        <ecNumber evidence="5">1.14.11.8</ecNumber>
    </recommendedName>
    <alternativeName>
        <fullName evidence="12">Epsilon-trimethyllysine 2-oxoglutarate dioxygenase</fullName>
    </alternativeName>
    <alternativeName>
        <fullName evidence="11">TML hydroxylase</fullName>
    </alternativeName>
    <alternativeName>
        <fullName evidence="13">TML-alpha-ketoglutarate dioxygenase</fullName>
    </alternativeName>
</protein>
<dbReference type="Pfam" id="PF06155">
    <property type="entry name" value="GBBH-like_N"/>
    <property type="match status" value="1"/>
</dbReference>
<evidence type="ECO:0000256" key="9">
    <source>
        <dbReference type="ARBA" id="ARBA00023002"/>
    </source>
</evidence>
<dbReference type="Pfam" id="PF02668">
    <property type="entry name" value="TauD"/>
    <property type="match status" value="1"/>
</dbReference>
<keyword evidence="19" id="KW-1185">Reference proteome</keyword>
<dbReference type="InterPro" id="IPR038492">
    <property type="entry name" value="GBBH-like_N_sf"/>
</dbReference>
<dbReference type="Gene3D" id="3.30.2020.30">
    <property type="match status" value="1"/>
</dbReference>
<dbReference type="InterPro" id="IPR042098">
    <property type="entry name" value="TauD-like_sf"/>
</dbReference>
<reference evidence="18" key="1">
    <citation type="journal article" date="2020" name="Stud. Mycol.">
        <title>101 Dothideomycetes genomes: a test case for predicting lifestyles and emergence of pathogens.</title>
        <authorList>
            <person name="Haridas S."/>
            <person name="Albert R."/>
            <person name="Binder M."/>
            <person name="Bloem J."/>
            <person name="Labutti K."/>
            <person name="Salamov A."/>
            <person name="Andreopoulos B."/>
            <person name="Baker S."/>
            <person name="Barry K."/>
            <person name="Bills G."/>
            <person name="Bluhm B."/>
            <person name="Cannon C."/>
            <person name="Castanera R."/>
            <person name="Culley D."/>
            <person name="Daum C."/>
            <person name="Ezra D."/>
            <person name="Gonzalez J."/>
            <person name="Henrissat B."/>
            <person name="Kuo A."/>
            <person name="Liang C."/>
            <person name="Lipzen A."/>
            <person name="Lutzoni F."/>
            <person name="Magnuson J."/>
            <person name="Mondo S."/>
            <person name="Nolan M."/>
            <person name="Ohm R."/>
            <person name="Pangilinan J."/>
            <person name="Park H.-J."/>
            <person name="Ramirez L."/>
            <person name="Alfaro M."/>
            <person name="Sun H."/>
            <person name="Tritt A."/>
            <person name="Yoshinaga Y."/>
            <person name="Zwiers L.-H."/>
            <person name="Turgeon B."/>
            <person name="Goodwin S."/>
            <person name="Spatafora J."/>
            <person name="Crous P."/>
            <person name="Grigoriev I."/>
        </authorList>
    </citation>
    <scope>NUCLEOTIDE SEQUENCE</scope>
    <source>
        <strain evidence="18">CBS 116435</strain>
    </source>
</reference>
<dbReference type="GO" id="GO:0045329">
    <property type="term" value="P:carnitine biosynthetic process"/>
    <property type="evidence" value="ECO:0007669"/>
    <property type="project" value="UniProtKB-KW"/>
</dbReference>
<evidence type="ECO:0000256" key="10">
    <source>
        <dbReference type="ARBA" id="ARBA00023004"/>
    </source>
</evidence>
<evidence type="ECO:0000256" key="14">
    <source>
        <dbReference type="ARBA" id="ARBA00046008"/>
    </source>
</evidence>
<evidence type="ECO:0000256" key="7">
    <source>
        <dbReference type="ARBA" id="ARBA00022873"/>
    </source>
</evidence>
<dbReference type="SUPFAM" id="SSF51197">
    <property type="entry name" value="Clavaminate synthase-like"/>
    <property type="match status" value="1"/>
</dbReference>
<evidence type="ECO:0000313" key="18">
    <source>
        <dbReference type="EMBL" id="KAF2724905.1"/>
    </source>
</evidence>
<dbReference type="InterPro" id="IPR010376">
    <property type="entry name" value="GBBH-like_N"/>
</dbReference>
<dbReference type="Gene3D" id="3.60.130.10">
    <property type="entry name" value="Clavaminate synthase-like"/>
    <property type="match status" value="1"/>
</dbReference>
<comment type="cofactor">
    <cofactor evidence="1">
        <name>Fe(2+)</name>
        <dbReference type="ChEBI" id="CHEBI:29033"/>
    </cofactor>
</comment>
<dbReference type="GO" id="GO:0050353">
    <property type="term" value="F:trimethyllysine dioxygenase activity"/>
    <property type="evidence" value="ECO:0007669"/>
    <property type="project" value="UniProtKB-EC"/>
</dbReference>
<dbReference type="FunFam" id="3.60.130.10:FF:000001">
    <property type="entry name" value="Trimethyllysine dioxygenase, mitochondrial"/>
    <property type="match status" value="1"/>
</dbReference>
<gene>
    <name evidence="18" type="ORF">K431DRAFT_300323</name>
</gene>
<name>A0A9P4UU84_9PEZI</name>
<dbReference type="InterPro" id="IPR050411">
    <property type="entry name" value="AlphaKG_dependent_hydroxylases"/>
</dbReference>
<dbReference type="NCBIfam" id="TIGR02410">
    <property type="entry name" value="carnitine_TMLD"/>
    <property type="match status" value="1"/>
</dbReference>
<dbReference type="PANTHER" id="PTHR10696">
    <property type="entry name" value="GAMMA-BUTYROBETAINE HYDROXYLASE-RELATED"/>
    <property type="match status" value="1"/>
</dbReference>
<keyword evidence="6" id="KW-0479">Metal-binding</keyword>
<evidence type="ECO:0000256" key="12">
    <source>
        <dbReference type="ARBA" id="ARBA00031778"/>
    </source>
</evidence>
<evidence type="ECO:0000256" key="6">
    <source>
        <dbReference type="ARBA" id="ARBA00022723"/>
    </source>
</evidence>
<dbReference type="OrthoDB" id="408743at2759"/>
<comment type="caution">
    <text evidence="18">The sequence shown here is derived from an EMBL/GenBank/DDBJ whole genome shotgun (WGS) entry which is preliminary data.</text>
</comment>
<keyword evidence="7" id="KW-0124">Carnitine biosynthesis</keyword>
<proteinExistence type="inferred from homology"/>
<evidence type="ECO:0000259" key="17">
    <source>
        <dbReference type="Pfam" id="PF06155"/>
    </source>
</evidence>
<evidence type="ECO:0000256" key="15">
    <source>
        <dbReference type="ARBA" id="ARBA00049334"/>
    </source>
</evidence>
<dbReference type="PANTHER" id="PTHR10696:SF51">
    <property type="entry name" value="TRIMETHYLLYSINE DIOXYGENASE, MITOCHONDRIAL"/>
    <property type="match status" value="1"/>
</dbReference>
<feature type="domain" description="Gamma-butyrobetaine hydroxylase-like N-terminal" evidence="17">
    <location>
        <begin position="137"/>
        <end position="195"/>
    </location>
</feature>
<evidence type="ECO:0000256" key="3">
    <source>
        <dbReference type="ARBA" id="ARBA00005022"/>
    </source>
</evidence>
<dbReference type="InterPro" id="IPR003819">
    <property type="entry name" value="TauD/TfdA-like"/>
</dbReference>
<dbReference type="CDD" id="cd00250">
    <property type="entry name" value="CAS_like"/>
    <property type="match status" value="1"/>
</dbReference>
<evidence type="ECO:0000256" key="5">
    <source>
        <dbReference type="ARBA" id="ARBA00012267"/>
    </source>
</evidence>
<dbReference type="GO" id="GO:0005739">
    <property type="term" value="C:mitochondrion"/>
    <property type="evidence" value="ECO:0007669"/>
    <property type="project" value="TreeGrafter"/>
</dbReference>
<evidence type="ECO:0000256" key="13">
    <source>
        <dbReference type="ARBA" id="ARBA00032283"/>
    </source>
</evidence>
<comment type="similarity">
    <text evidence="4">Belongs to the gamma-BBH/TMLD family.</text>
</comment>
<feature type="domain" description="TauD/TfdA-like" evidence="16">
    <location>
        <begin position="231"/>
        <end position="469"/>
    </location>
</feature>
<evidence type="ECO:0000256" key="8">
    <source>
        <dbReference type="ARBA" id="ARBA00022964"/>
    </source>
</evidence>
<evidence type="ECO:0000256" key="2">
    <source>
        <dbReference type="ARBA" id="ARBA00001961"/>
    </source>
</evidence>
<dbReference type="EMBL" id="MU003769">
    <property type="protein sequence ID" value="KAF2724905.1"/>
    <property type="molecule type" value="Genomic_DNA"/>
</dbReference>
<dbReference type="Proteomes" id="UP000799441">
    <property type="component" value="Unassembled WGS sequence"/>
</dbReference>
<comment type="catalytic activity">
    <reaction evidence="15">
        <text>N(6),N(6),N(6)-trimethyl-L-lysine + 2-oxoglutarate + O2 = (3S)-3-hydroxy-N(6),N(6),N(6)-trimethyl-L-lysine + succinate + CO2</text>
        <dbReference type="Rhea" id="RHEA:14181"/>
        <dbReference type="ChEBI" id="CHEBI:15379"/>
        <dbReference type="ChEBI" id="CHEBI:16526"/>
        <dbReference type="ChEBI" id="CHEBI:16810"/>
        <dbReference type="ChEBI" id="CHEBI:30031"/>
        <dbReference type="ChEBI" id="CHEBI:58100"/>
        <dbReference type="ChEBI" id="CHEBI:141499"/>
        <dbReference type="EC" id="1.14.11.8"/>
    </reaction>
</comment>
<dbReference type="EC" id="1.14.11.8" evidence="5"/>
<comment type="pathway">
    <text evidence="3">Amine and polyamine biosynthesis; carnitine biosynthesis.</text>
</comment>
<evidence type="ECO:0000256" key="4">
    <source>
        <dbReference type="ARBA" id="ARBA00008654"/>
    </source>
</evidence>
<evidence type="ECO:0000256" key="11">
    <source>
        <dbReference type="ARBA" id="ARBA00030363"/>
    </source>
</evidence>
<evidence type="ECO:0000259" key="16">
    <source>
        <dbReference type="Pfam" id="PF02668"/>
    </source>
</evidence>
<keyword evidence="10" id="KW-0408">Iron</keyword>
<comment type="cofactor">
    <cofactor evidence="2">
        <name>L-ascorbate</name>
        <dbReference type="ChEBI" id="CHEBI:38290"/>
    </cofactor>
</comment>
<keyword evidence="9" id="KW-0560">Oxidoreductase</keyword>
<dbReference type="AlphaFoldDB" id="A0A9P4UU84"/>
<dbReference type="InterPro" id="IPR012776">
    <property type="entry name" value="Trimethyllysine_dOase"/>
</dbReference>
<evidence type="ECO:0000313" key="19">
    <source>
        <dbReference type="Proteomes" id="UP000799441"/>
    </source>
</evidence>
<organism evidence="18 19">
    <name type="scientific">Polychaeton citri CBS 116435</name>
    <dbReference type="NCBI Taxonomy" id="1314669"/>
    <lineage>
        <taxon>Eukaryota</taxon>
        <taxon>Fungi</taxon>
        <taxon>Dikarya</taxon>
        <taxon>Ascomycota</taxon>
        <taxon>Pezizomycotina</taxon>
        <taxon>Dothideomycetes</taxon>
        <taxon>Dothideomycetidae</taxon>
        <taxon>Capnodiales</taxon>
        <taxon>Capnodiaceae</taxon>
        <taxon>Polychaeton</taxon>
    </lineage>
</organism>
<evidence type="ECO:0000256" key="1">
    <source>
        <dbReference type="ARBA" id="ARBA00001954"/>
    </source>
</evidence>